<dbReference type="Proteomes" id="UP000092578">
    <property type="component" value="Unassembled WGS sequence"/>
</dbReference>
<evidence type="ECO:0000256" key="6">
    <source>
        <dbReference type="ARBA" id="ARBA00023136"/>
    </source>
</evidence>
<dbReference type="Pfam" id="PF00691">
    <property type="entry name" value="OmpA"/>
    <property type="match status" value="1"/>
</dbReference>
<evidence type="ECO:0000259" key="8">
    <source>
        <dbReference type="PROSITE" id="PS51123"/>
    </source>
</evidence>
<sequence length="257" mass="28923">MSKRKKHEEHEHMDESWLLPYADLLTLLLALFIVLFAMSSVDAKKFQLVSQAFNSAFQGGTGVMDYPEISPPETTSENNARNKAISGLKEQDKKELSQMKVKIDQYISQNNLQNKVETVLSGEGLLLRIRDNVLFNSGVAEIREEDKKAAQEISRLLEMDLPRMVIISGHTDNIPIKTAEYESNWELSAMRAVNFMKVILENNKLDPRLFSAKGYGEYQPIASNATEAGRAKNRRVEILVLPQGERENGQQAPASAN</sequence>
<keyword evidence="3" id="KW-1003">Cell membrane</keyword>
<keyword evidence="9" id="KW-0969">Cilium</keyword>
<evidence type="ECO:0000313" key="9">
    <source>
        <dbReference type="EMBL" id="OCA82772.1"/>
    </source>
</evidence>
<dbReference type="CDD" id="cd07185">
    <property type="entry name" value="OmpA_C-like"/>
    <property type="match status" value="1"/>
</dbReference>
<dbReference type="PROSITE" id="PS51123">
    <property type="entry name" value="OMPA_2"/>
    <property type="match status" value="1"/>
</dbReference>
<accession>A0A1B9AG09</accession>
<dbReference type="NCBIfam" id="NF005831">
    <property type="entry name" value="PRK07734.1"/>
    <property type="match status" value="1"/>
</dbReference>
<dbReference type="Gene3D" id="3.30.1330.60">
    <property type="entry name" value="OmpA-like domain"/>
    <property type="match status" value="1"/>
</dbReference>
<proteinExistence type="inferred from homology"/>
<evidence type="ECO:0000256" key="1">
    <source>
        <dbReference type="ARBA" id="ARBA00004162"/>
    </source>
</evidence>
<dbReference type="InterPro" id="IPR050330">
    <property type="entry name" value="Bact_OuterMem_StrucFunc"/>
</dbReference>
<evidence type="ECO:0000256" key="3">
    <source>
        <dbReference type="ARBA" id="ARBA00022475"/>
    </source>
</evidence>
<gene>
    <name evidence="9" type="ORF">A8F95_13590</name>
</gene>
<keyword evidence="4" id="KW-0812">Transmembrane</keyword>
<keyword evidence="9" id="KW-0282">Flagellum</keyword>
<keyword evidence="10" id="KW-1185">Reference proteome</keyword>
<dbReference type="RefSeq" id="WP_049660400.1">
    <property type="nucleotide sequence ID" value="NZ_MAYT01000029.1"/>
</dbReference>
<comment type="similarity">
    <text evidence="2">Belongs to the MotB family.</text>
</comment>
<dbReference type="EMBL" id="MAYT01000029">
    <property type="protein sequence ID" value="OCA82772.1"/>
    <property type="molecule type" value="Genomic_DNA"/>
</dbReference>
<dbReference type="PANTHER" id="PTHR30329:SF21">
    <property type="entry name" value="LIPOPROTEIN YIAD-RELATED"/>
    <property type="match status" value="1"/>
</dbReference>
<name>A0A1B9AG09_9BACI</name>
<comment type="subcellular location">
    <subcellularLocation>
        <location evidence="1">Cell membrane</location>
        <topology evidence="1">Single-pass membrane protein</topology>
    </subcellularLocation>
</comment>
<dbReference type="InterPro" id="IPR036737">
    <property type="entry name" value="OmpA-like_sf"/>
</dbReference>
<evidence type="ECO:0000313" key="10">
    <source>
        <dbReference type="Proteomes" id="UP000092578"/>
    </source>
</evidence>
<reference evidence="10" key="1">
    <citation type="submission" date="2016-05" db="EMBL/GenBank/DDBJ databases">
        <authorList>
            <person name="Liu B."/>
            <person name="Wang J."/>
            <person name="Zhu Y."/>
            <person name="Liu G."/>
            <person name="Chen Q."/>
            <person name="Chen Z."/>
            <person name="Lan J."/>
            <person name="Che J."/>
            <person name="Ge C."/>
            <person name="Shi H."/>
            <person name="Pan Z."/>
            <person name="Liu X."/>
        </authorList>
    </citation>
    <scope>NUCLEOTIDE SEQUENCE [LARGE SCALE GENOMIC DNA]</scope>
    <source>
        <strain evidence="10">FJAT-27215</strain>
    </source>
</reference>
<comment type="caution">
    <text evidence="9">The sequence shown here is derived from an EMBL/GenBank/DDBJ whole genome shotgun (WGS) entry which is preliminary data.</text>
</comment>
<feature type="domain" description="OmpA-like" evidence="8">
    <location>
        <begin position="122"/>
        <end position="244"/>
    </location>
</feature>
<dbReference type="Pfam" id="PF13677">
    <property type="entry name" value="MotB_plug"/>
    <property type="match status" value="1"/>
</dbReference>
<organism evidence="9 10">
    <name type="scientific">Pseudobacillus wudalianchiensis</name>
    <dbReference type="NCBI Taxonomy" id="1743143"/>
    <lineage>
        <taxon>Bacteria</taxon>
        <taxon>Bacillati</taxon>
        <taxon>Bacillota</taxon>
        <taxon>Bacilli</taxon>
        <taxon>Bacillales</taxon>
        <taxon>Bacillaceae</taxon>
        <taxon>Pseudobacillus</taxon>
    </lineage>
</organism>
<keyword evidence="5" id="KW-1133">Transmembrane helix</keyword>
<dbReference type="PANTHER" id="PTHR30329">
    <property type="entry name" value="STATOR ELEMENT OF FLAGELLAR MOTOR COMPLEX"/>
    <property type="match status" value="1"/>
</dbReference>
<dbReference type="AlphaFoldDB" id="A0A1B9AG09"/>
<dbReference type="GO" id="GO:0005886">
    <property type="term" value="C:plasma membrane"/>
    <property type="evidence" value="ECO:0007669"/>
    <property type="project" value="UniProtKB-SubCell"/>
</dbReference>
<evidence type="ECO:0000256" key="4">
    <source>
        <dbReference type="ARBA" id="ARBA00022692"/>
    </source>
</evidence>
<keyword evidence="9" id="KW-0966">Cell projection</keyword>
<protein>
    <submittedName>
        <fullName evidence="9">Flagellar motor protein MotB</fullName>
    </submittedName>
</protein>
<keyword evidence="6 7" id="KW-0472">Membrane</keyword>
<dbReference type="InterPro" id="IPR025713">
    <property type="entry name" value="MotB-like_N_dom"/>
</dbReference>
<dbReference type="InterPro" id="IPR006665">
    <property type="entry name" value="OmpA-like"/>
</dbReference>
<evidence type="ECO:0000256" key="5">
    <source>
        <dbReference type="ARBA" id="ARBA00022989"/>
    </source>
</evidence>
<evidence type="ECO:0000256" key="2">
    <source>
        <dbReference type="ARBA" id="ARBA00008914"/>
    </source>
</evidence>
<dbReference type="SUPFAM" id="SSF103088">
    <property type="entry name" value="OmpA-like"/>
    <property type="match status" value="1"/>
</dbReference>
<evidence type="ECO:0000256" key="7">
    <source>
        <dbReference type="PROSITE-ProRule" id="PRU00473"/>
    </source>
</evidence>